<keyword evidence="1" id="KW-0255">Endonuclease</keyword>
<dbReference type="GO" id="GO:0004519">
    <property type="term" value="F:endonuclease activity"/>
    <property type="evidence" value="ECO:0007669"/>
    <property type="project" value="UniProtKB-KW"/>
</dbReference>
<evidence type="ECO:0000313" key="1">
    <source>
        <dbReference type="EMBL" id="MDL9981189.1"/>
    </source>
</evidence>
<protein>
    <submittedName>
        <fullName evidence="1">Very short patch repair endonuclease</fullName>
    </submittedName>
</protein>
<name>A0ABT7N3A7_9MICO</name>
<dbReference type="RefSeq" id="WP_286290294.1">
    <property type="nucleotide sequence ID" value="NZ_JASXSZ010000006.1"/>
</dbReference>
<evidence type="ECO:0000313" key="2">
    <source>
        <dbReference type="Proteomes" id="UP001235064"/>
    </source>
</evidence>
<comment type="caution">
    <text evidence="1">The sequence shown here is derived from an EMBL/GenBank/DDBJ whole genome shotgun (WGS) entry which is preliminary data.</text>
</comment>
<dbReference type="Proteomes" id="UP001235064">
    <property type="component" value="Unassembled WGS sequence"/>
</dbReference>
<dbReference type="EMBL" id="JASXSZ010000006">
    <property type="protein sequence ID" value="MDL9981189.1"/>
    <property type="molecule type" value="Genomic_DNA"/>
</dbReference>
<dbReference type="Gene3D" id="3.40.960.10">
    <property type="entry name" value="VSR Endonuclease"/>
    <property type="match status" value="1"/>
</dbReference>
<proteinExistence type="predicted"/>
<accession>A0ABT7N3A7</accession>
<dbReference type="InterPro" id="IPR011335">
    <property type="entry name" value="Restrct_endonuc-II-like"/>
</dbReference>
<keyword evidence="2" id="KW-1185">Reference proteome</keyword>
<keyword evidence="1" id="KW-0540">Nuclease</keyword>
<reference evidence="1 2" key="1">
    <citation type="submission" date="2023-06" db="EMBL/GenBank/DDBJ databases">
        <title>Microbacterium sp. nov., isolated from a waste landfill.</title>
        <authorList>
            <person name="Wen W."/>
        </authorList>
    </citation>
    <scope>NUCLEOTIDE SEQUENCE [LARGE SCALE GENOMIC DNA]</scope>
    <source>
        <strain evidence="1 2">ASV49</strain>
    </source>
</reference>
<sequence length="117" mass="13530">MRCRVDYSPLGDRRRAEIVLTIARVAVFIDGCFWHGYPEHATRPRSNSDYWTQELYRNTERDRVTDRELGEAGWSVLRFWKHEDAAHITGAVISSARRDGDETPRIAWAHQSTAVAD</sequence>
<keyword evidence="1" id="KW-0378">Hydrolase</keyword>
<dbReference type="SUPFAM" id="SSF52980">
    <property type="entry name" value="Restriction endonuclease-like"/>
    <property type="match status" value="1"/>
</dbReference>
<organism evidence="1 2">
    <name type="scientific">Microbacterium candidum</name>
    <dbReference type="NCBI Taxonomy" id="3041922"/>
    <lineage>
        <taxon>Bacteria</taxon>
        <taxon>Bacillati</taxon>
        <taxon>Actinomycetota</taxon>
        <taxon>Actinomycetes</taxon>
        <taxon>Micrococcales</taxon>
        <taxon>Microbacteriaceae</taxon>
        <taxon>Microbacterium</taxon>
    </lineage>
</organism>
<gene>
    <name evidence="1" type="ORF">QSV35_17795</name>
</gene>